<dbReference type="GO" id="GO:0000398">
    <property type="term" value="P:mRNA splicing, via spliceosome"/>
    <property type="evidence" value="ECO:0007669"/>
    <property type="project" value="InterPro"/>
</dbReference>
<feature type="non-terminal residue" evidence="7">
    <location>
        <position position="976"/>
    </location>
</feature>
<feature type="compositionally biased region" description="Basic and acidic residues" evidence="5">
    <location>
        <begin position="584"/>
        <end position="593"/>
    </location>
</feature>
<feature type="compositionally biased region" description="Acidic residues" evidence="5">
    <location>
        <begin position="16"/>
        <end position="27"/>
    </location>
</feature>
<keyword evidence="4" id="KW-0175">Coiled coil</keyword>
<dbReference type="EMBL" id="VZSO01000199">
    <property type="protein sequence ID" value="NWZ26191.1"/>
    <property type="molecule type" value="Genomic_DNA"/>
</dbReference>
<feature type="region of interest" description="Disordered" evidence="5">
    <location>
        <begin position="186"/>
        <end position="251"/>
    </location>
</feature>
<dbReference type="InterPro" id="IPR012890">
    <property type="entry name" value="GCFC2-like"/>
</dbReference>
<gene>
    <name evidence="7" type="primary">Paxbp1</name>
    <name evidence="7" type="ORF">ASASCU_R14671</name>
</gene>
<feature type="compositionally biased region" description="Low complexity" evidence="5">
    <location>
        <begin position="124"/>
        <end position="133"/>
    </location>
</feature>
<keyword evidence="8" id="KW-1185">Reference proteome</keyword>
<feature type="region of interest" description="Disordered" evidence="5">
    <location>
        <begin position="279"/>
        <end position="317"/>
    </location>
</feature>
<feature type="compositionally biased region" description="Basic and acidic residues" evidence="5">
    <location>
        <begin position="601"/>
        <end position="613"/>
    </location>
</feature>
<feature type="compositionally biased region" description="Low complexity" evidence="5">
    <location>
        <begin position="37"/>
        <end position="49"/>
    </location>
</feature>
<feature type="compositionally biased region" description="Basic and acidic residues" evidence="5">
    <location>
        <begin position="294"/>
        <end position="303"/>
    </location>
</feature>
<evidence type="ECO:0000256" key="3">
    <source>
        <dbReference type="ARBA" id="ARBA00023242"/>
    </source>
</evidence>
<evidence type="ECO:0000256" key="1">
    <source>
        <dbReference type="ARBA" id="ARBA00004123"/>
    </source>
</evidence>
<feature type="compositionally biased region" description="Basic residues" evidence="5">
    <location>
        <begin position="134"/>
        <end position="143"/>
    </location>
</feature>
<dbReference type="GO" id="GO:0003677">
    <property type="term" value="F:DNA binding"/>
    <property type="evidence" value="ECO:0007669"/>
    <property type="project" value="InterPro"/>
</dbReference>
<evidence type="ECO:0000256" key="5">
    <source>
        <dbReference type="SAM" id="MobiDB-lite"/>
    </source>
</evidence>
<feature type="coiled-coil region" evidence="4">
    <location>
        <begin position="451"/>
        <end position="492"/>
    </location>
</feature>
<sequence>MFRKARRVNVRKRNDSEEEDEERDEEPPHDPPGPAGEGPAEASTVAAAAVGGGGGPGGPGLLPLPPGCVPLALPGSPAAFACAAGYGAALGLGLGLMAADRAGLGGPPPPSPLPPPPPPPPAAPQQGNGLPAAGRHKEKKRPREGKEVPRASLLSFQDEEEETEEVFKVKKSSYSKKIVKQLKKEYKEDLEKSKVRTEVNSPTDVEPPLEKTGQIKDIGQEDGTANSEQGEEEMEVESEKEEEKPKAGGAFSSALSSLNVLRPGEIPDAAFIHAARKKRQMARELGDFTPVDSEPGKGRLVREDENDASDDEDDDEKRRIVFTVKEKSQRQKIAEEIGIEGSDDEALVAGEQDEELSRWEQEQIRKGINIPQACISFELFFWFVQPSQPAEVNNLYYQNTYQTLSYGSSYGIPYTYATYGSSEAKSQKTDNTVPFKTPSNEMTPITIDLVKKQLKDRLDSMKELHKANRQQYEKHQQSREDSTKAIERLEGSSGGIGEQYKFLQEMRGYVQDLLECFSEKVPLINELESAMHQLYKQRASRLVQRRQDDIKDESSEFSSHSNKALMAPNLDSFGRDRVLYQEQVKRRTAEREARRARRRQAREQTGKMADHLEGLSSDDEETSTDITNFNMERDRILKESSKVFEDVLESFYSIDCIKSQFEAWRSKYFASYKDAYIGLCLPKLFNPLIRLQLLIWTPLEGKCRDFETMLWFESLLFYGCEEQEQEKDDADISLLPTIVERVVLPKLTVISENIWDPFSTTQTSRMVAIVQKLVDGYPSVVNAENKNTQMLLKALLLRMRRTLDDDVFMPLYPKNILENKNSGPYLFFQRQFWSSVKLLGNFLQWYGILSNKTLQELSIDGLLNRYILMAFQNSEYGDDSIKKAQSVIACFPKQWFANLKGDKTISQLENFCRYLVHLADTIYRNSIGCSDVEKRNAREQIKQIIKLLASIRALDHAMTVANDHNIKELKILIEGK</sequence>
<dbReference type="Pfam" id="PF07842">
    <property type="entry name" value="GCFC"/>
    <property type="match status" value="1"/>
</dbReference>
<dbReference type="PANTHER" id="PTHR12214">
    <property type="entry name" value="GC-RICH SEQUENCE DNA-BINDING FACTOR"/>
    <property type="match status" value="1"/>
</dbReference>
<feature type="compositionally biased region" description="Basic and acidic residues" evidence="5">
    <location>
        <begin position="186"/>
        <end position="197"/>
    </location>
</feature>
<dbReference type="Proteomes" id="UP000525565">
    <property type="component" value="Unassembled WGS sequence"/>
</dbReference>
<evidence type="ECO:0000256" key="2">
    <source>
        <dbReference type="ARBA" id="ARBA00010801"/>
    </source>
</evidence>
<dbReference type="PANTHER" id="PTHR12214:SF2">
    <property type="entry name" value="PAX3- AND PAX7-BINDING PROTEIN 1"/>
    <property type="match status" value="1"/>
</dbReference>
<keyword evidence="3" id="KW-0539">Nucleus</keyword>
<name>A0A7K7L5G2_9AVES</name>
<evidence type="ECO:0000313" key="7">
    <source>
        <dbReference type="EMBL" id="NWZ26191.1"/>
    </source>
</evidence>
<feature type="non-terminal residue" evidence="7">
    <location>
        <position position="1"/>
    </location>
</feature>
<feature type="compositionally biased region" description="Acidic residues" evidence="5">
    <location>
        <begin position="304"/>
        <end position="315"/>
    </location>
</feature>
<dbReference type="AlphaFoldDB" id="A0A7K7L5G2"/>
<comment type="subcellular location">
    <subcellularLocation>
        <location evidence="1">Nucleus</location>
    </subcellularLocation>
</comment>
<comment type="caution">
    <text evidence="7">The sequence shown here is derived from an EMBL/GenBank/DDBJ whole genome shotgun (WGS) entry which is preliminary data.</text>
</comment>
<dbReference type="InterPro" id="IPR022783">
    <property type="entry name" value="GCFC_dom"/>
</dbReference>
<feature type="compositionally biased region" description="Basic residues" evidence="5">
    <location>
        <begin position="1"/>
        <end position="11"/>
    </location>
</feature>
<feature type="compositionally biased region" description="Pro residues" evidence="5">
    <location>
        <begin position="106"/>
        <end position="123"/>
    </location>
</feature>
<feature type="compositionally biased region" description="Acidic residues" evidence="5">
    <location>
        <begin position="229"/>
        <end position="240"/>
    </location>
</feature>
<evidence type="ECO:0000256" key="4">
    <source>
        <dbReference type="SAM" id="Coils"/>
    </source>
</evidence>
<dbReference type="GO" id="GO:0005634">
    <property type="term" value="C:nucleus"/>
    <property type="evidence" value="ECO:0007669"/>
    <property type="project" value="UniProtKB-SubCell"/>
</dbReference>
<feature type="compositionally biased region" description="Gly residues" evidence="5">
    <location>
        <begin position="50"/>
        <end position="60"/>
    </location>
</feature>
<dbReference type="GO" id="GO:0045944">
    <property type="term" value="P:positive regulation of transcription by RNA polymerase II"/>
    <property type="evidence" value="ECO:0007669"/>
    <property type="project" value="TreeGrafter"/>
</dbReference>
<organism evidence="7 8">
    <name type="scientific">Asarcornis scutulata</name>
    <dbReference type="NCBI Taxonomy" id="75869"/>
    <lineage>
        <taxon>Eukaryota</taxon>
        <taxon>Metazoa</taxon>
        <taxon>Chordata</taxon>
        <taxon>Craniata</taxon>
        <taxon>Vertebrata</taxon>
        <taxon>Euteleostomi</taxon>
        <taxon>Archelosauria</taxon>
        <taxon>Archosauria</taxon>
        <taxon>Dinosauria</taxon>
        <taxon>Saurischia</taxon>
        <taxon>Theropoda</taxon>
        <taxon>Coelurosauria</taxon>
        <taxon>Aves</taxon>
        <taxon>Neognathae</taxon>
        <taxon>Galloanserae</taxon>
        <taxon>Anseriformes</taxon>
        <taxon>Anatidae</taxon>
        <taxon>Anatinae</taxon>
        <taxon>Asarcornis</taxon>
    </lineage>
</organism>
<reference evidence="7 8" key="1">
    <citation type="submission" date="2019-09" db="EMBL/GenBank/DDBJ databases">
        <title>Bird 10,000 Genomes (B10K) Project - Family phase.</title>
        <authorList>
            <person name="Zhang G."/>
        </authorList>
    </citation>
    <scope>NUCLEOTIDE SEQUENCE [LARGE SCALE GENOMIC DNA]</scope>
    <source>
        <strain evidence="7">OUT-0051</strain>
        <tissue evidence="7">Kidney</tissue>
    </source>
</reference>
<evidence type="ECO:0000313" key="8">
    <source>
        <dbReference type="Proteomes" id="UP000525565"/>
    </source>
</evidence>
<feature type="region of interest" description="Disordered" evidence="5">
    <location>
        <begin position="99"/>
        <end position="171"/>
    </location>
</feature>
<feature type="region of interest" description="Disordered" evidence="5">
    <location>
        <begin position="584"/>
        <end position="623"/>
    </location>
</feature>
<proteinExistence type="inferred from homology"/>
<feature type="domain" description="GCF C-terminal" evidence="6">
    <location>
        <begin position="655"/>
        <end position="866"/>
    </location>
</feature>
<comment type="similarity">
    <text evidence="2">Belongs to the GCF family.</text>
</comment>
<feature type="region of interest" description="Disordered" evidence="5">
    <location>
        <begin position="1"/>
        <end position="62"/>
    </location>
</feature>
<accession>A0A7K7L5G2</accession>
<evidence type="ECO:0000259" key="6">
    <source>
        <dbReference type="Pfam" id="PF07842"/>
    </source>
</evidence>
<protein>
    <submittedName>
        <fullName evidence="7">PAXB1 protein</fullName>
    </submittedName>
</protein>